<dbReference type="PANTHER" id="PTHR36766:SF40">
    <property type="entry name" value="DISEASE RESISTANCE PROTEIN RGA3"/>
    <property type="match status" value="1"/>
</dbReference>
<dbReference type="InterPro" id="IPR027417">
    <property type="entry name" value="P-loop_NTPase"/>
</dbReference>
<evidence type="ECO:0000256" key="4">
    <source>
        <dbReference type="ARBA" id="ARBA00022821"/>
    </source>
</evidence>
<reference evidence="10 11" key="2">
    <citation type="journal article" date="2017" name="Front. Plant Sci.">
        <title>Gene Classification and Mining of Molecular Markers Useful in Red Clover (Trifolium pratense) Breeding.</title>
        <authorList>
            <person name="Istvanek J."/>
            <person name="Dluhosova J."/>
            <person name="Dluhos P."/>
            <person name="Patkova L."/>
            <person name="Nedelnik J."/>
            <person name="Repkova J."/>
        </authorList>
    </citation>
    <scope>NUCLEOTIDE SEQUENCE [LARGE SCALE GENOMIC DNA]</scope>
    <source>
        <strain evidence="11">cv. Tatra</strain>
        <tissue evidence="10">Young leaves</tissue>
    </source>
</reference>
<dbReference type="Gene3D" id="1.20.5.4130">
    <property type="match status" value="1"/>
</dbReference>
<dbReference type="SMART" id="SM00369">
    <property type="entry name" value="LRR_TYP"/>
    <property type="match status" value="2"/>
</dbReference>
<keyword evidence="3" id="KW-0547">Nucleotide-binding</keyword>
<dbReference type="PROSITE" id="PS51450">
    <property type="entry name" value="LRR"/>
    <property type="match status" value="1"/>
</dbReference>
<evidence type="ECO:0000256" key="1">
    <source>
        <dbReference type="ARBA" id="ARBA00022614"/>
    </source>
</evidence>
<dbReference type="EMBL" id="ASHM01011519">
    <property type="protein sequence ID" value="PNX93451.1"/>
    <property type="molecule type" value="Genomic_DNA"/>
</dbReference>
<dbReference type="Gene3D" id="3.80.10.10">
    <property type="entry name" value="Ribonuclease Inhibitor"/>
    <property type="match status" value="4"/>
</dbReference>
<comment type="caution">
    <text evidence="10">The sequence shown here is derived from an EMBL/GenBank/DDBJ whole genome shotgun (WGS) entry which is preliminary data.</text>
</comment>
<evidence type="ECO:0000256" key="5">
    <source>
        <dbReference type="ARBA" id="ARBA00022840"/>
    </source>
</evidence>
<feature type="domain" description="R13L1/DRL21-like LRR repeat region" evidence="9">
    <location>
        <begin position="700"/>
        <end position="824"/>
    </location>
</feature>
<keyword evidence="4" id="KW-0611">Plant defense</keyword>
<dbReference type="PANTHER" id="PTHR36766">
    <property type="entry name" value="PLANT BROAD-SPECTRUM MILDEW RESISTANCE PROTEIN RPW8"/>
    <property type="match status" value="1"/>
</dbReference>
<evidence type="ECO:0000256" key="3">
    <source>
        <dbReference type="ARBA" id="ARBA00022741"/>
    </source>
</evidence>
<dbReference type="Gene3D" id="1.10.8.430">
    <property type="entry name" value="Helical domain of apoptotic protease-activating factors"/>
    <property type="match status" value="1"/>
</dbReference>
<dbReference type="InterPro" id="IPR036388">
    <property type="entry name" value="WH-like_DNA-bd_sf"/>
</dbReference>
<dbReference type="InterPro" id="IPR032675">
    <property type="entry name" value="LRR_dom_sf"/>
</dbReference>
<dbReference type="InterPro" id="IPR056789">
    <property type="entry name" value="LRR_R13L1-DRL21"/>
</dbReference>
<dbReference type="GO" id="GO:0006952">
    <property type="term" value="P:defense response"/>
    <property type="evidence" value="ECO:0007669"/>
    <property type="project" value="UniProtKB-KW"/>
</dbReference>
<accession>A0A2K3MRJ4</accession>
<evidence type="ECO:0000313" key="11">
    <source>
        <dbReference type="Proteomes" id="UP000236291"/>
    </source>
</evidence>
<evidence type="ECO:0000259" key="8">
    <source>
        <dbReference type="Pfam" id="PF23559"/>
    </source>
</evidence>
<dbReference type="GO" id="GO:0051707">
    <property type="term" value="P:response to other organism"/>
    <property type="evidence" value="ECO:0007669"/>
    <property type="project" value="UniProtKB-ARBA"/>
</dbReference>
<dbReference type="SUPFAM" id="SSF52540">
    <property type="entry name" value="P-loop containing nucleoside triphosphate hydrolases"/>
    <property type="match status" value="1"/>
</dbReference>
<dbReference type="Gene3D" id="3.40.50.300">
    <property type="entry name" value="P-loop containing nucleotide triphosphate hydrolases"/>
    <property type="match status" value="1"/>
</dbReference>
<proteinExistence type="predicted"/>
<dbReference type="STRING" id="57577.A0A2K3MRJ4"/>
<gene>
    <name evidence="10" type="ORF">L195_g016605</name>
</gene>
<feature type="domain" description="NB-ARC" evidence="6">
    <location>
        <begin position="178"/>
        <end position="348"/>
    </location>
</feature>
<dbReference type="InterPro" id="IPR001611">
    <property type="entry name" value="Leu-rich_rpt"/>
</dbReference>
<dbReference type="GO" id="GO:0043531">
    <property type="term" value="F:ADP binding"/>
    <property type="evidence" value="ECO:0007669"/>
    <property type="project" value="InterPro"/>
</dbReference>
<evidence type="ECO:0000259" key="9">
    <source>
        <dbReference type="Pfam" id="PF25019"/>
    </source>
</evidence>
<dbReference type="SUPFAM" id="SSF52058">
    <property type="entry name" value="L domain-like"/>
    <property type="match status" value="2"/>
</dbReference>
<dbReference type="InterPro" id="IPR041118">
    <property type="entry name" value="Rx_N"/>
</dbReference>
<name>A0A2K3MRJ4_TRIPR</name>
<dbReference type="Pfam" id="PF00931">
    <property type="entry name" value="NB-ARC"/>
    <property type="match status" value="1"/>
</dbReference>
<dbReference type="FunFam" id="3.40.50.300:FF:001091">
    <property type="entry name" value="Probable disease resistance protein At1g61300"/>
    <property type="match status" value="1"/>
</dbReference>
<dbReference type="InterPro" id="IPR003591">
    <property type="entry name" value="Leu-rich_rpt_typical-subtyp"/>
</dbReference>
<reference evidence="10 11" key="1">
    <citation type="journal article" date="2014" name="Am. J. Bot.">
        <title>Genome assembly and annotation for red clover (Trifolium pratense; Fabaceae).</title>
        <authorList>
            <person name="Istvanek J."/>
            <person name="Jaros M."/>
            <person name="Krenek A."/>
            <person name="Repkova J."/>
        </authorList>
    </citation>
    <scope>NUCLEOTIDE SEQUENCE [LARGE SCALE GENOMIC DNA]</scope>
    <source>
        <strain evidence="11">cv. Tatra</strain>
        <tissue evidence="10">Young leaves</tissue>
    </source>
</reference>
<dbReference type="PRINTS" id="PR00364">
    <property type="entry name" value="DISEASERSIST"/>
</dbReference>
<evidence type="ECO:0000313" key="10">
    <source>
        <dbReference type="EMBL" id="PNX93451.1"/>
    </source>
</evidence>
<dbReference type="InterPro" id="IPR002182">
    <property type="entry name" value="NB-ARC"/>
</dbReference>
<dbReference type="Pfam" id="PF18052">
    <property type="entry name" value="Rx_N"/>
    <property type="match status" value="1"/>
</dbReference>
<feature type="domain" description="Disease resistance protein winged helix" evidence="8">
    <location>
        <begin position="433"/>
        <end position="502"/>
    </location>
</feature>
<keyword evidence="5" id="KW-0067">ATP-binding</keyword>
<evidence type="ECO:0000259" key="7">
    <source>
        <dbReference type="Pfam" id="PF18052"/>
    </source>
</evidence>
<dbReference type="InterPro" id="IPR042197">
    <property type="entry name" value="Apaf_helical"/>
</dbReference>
<dbReference type="Proteomes" id="UP000236291">
    <property type="component" value="Unassembled WGS sequence"/>
</dbReference>
<dbReference type="AlphaFoldDB" id="A0A2K3MRJ4"/>
<evidence type="ECO:0000259" key="6">
    <source>
        <dbReference type="Pfam" id="PF00931"/>
    </source>
</evidence>
<dbReference type="GO" id="GO:0005524">
    <property type="term" value="F:ATP binding"/>
    <property type="evidence" value="ECO:0007669"/>
    <property type="project" value="UniProtKB-KW"/>
</dbReference>
<dbReference type="Pfam" id="PF23559">
    <property type="entry name" value="WHD_DRP"/>
    <property type="match status" value="1"/>
</dbReference>
<dbReference type="Pfam" id="PF25019">
    <property type="entry name" value="LRR_R13L1-DRL21"/>
    <property type="match status" value="1"/>
</dbReference>
<organism evidence="10 11">
    <name type="scientific">Trifolium pratense</name>
    <name type="common">Red clover</name>
    <dbReference type="NCBI Taxonomy" id="57577"/>
    <lineage>
        <taxon>Eukaryota</taxon>
        <taxon>Viridiplantae</taxon>
        <taxon>Streptophyta</taxon>
        <taxon>Embryophyta</taxon>
        <taxon>Tracheophyta</taxon>
        <taxon>Spermatophyta</taxon>
        <taxon>Magnoliopsida</taxon>
        <taxon>eudicotyledons</taxon>
        <taxon>Gunneridae</taxon>
        <taxon>Pentapetalae</taxon>
        <taxon>rosids</taxon>
        <taxon>fabids</taxon>
        <taxon>Fabales</taxon>
        <taxon>Fabaceae</taxon>
        <taxon>Papilionoideae</taxon>
        <taxon>50 kb inversion clade</taxon>
        <taxon>NPAAA clade</taxon>
        <taxon>Hologalegina</taxon>
        <taxon>IRL clade</taxon>
        <taxon>Trifolieae</taxon>
        <taxon>Trifolium</taxon>
    </lineage>
</organism>
<dbReference type="InterPro" id="IPR058922">
    <property type="entry name" value="WHD_DRP"/>
</dbReference>
<feature type="domain" description="Disease resistance N-terminal" evidence="7">
    <location>
        <begin position="39"/>
        <end position="103"/>
    </location>
</feature>
<keyword evidence="2" id="KW-0677">Repeat</keyword>
<dbReference type="FunFam" id="1.10.10.10:FF:000322">
    <property type="entry name" value="Probable disease resistance protein At1g63360"/>
    <property type="match status" value="1"/>
</dbReference>
<sequence length="1247" mass="140845">MAAAFVGEAFLSASVEVLLNKIISHEFLDFFHTKDLDVSLLKKLKITLLSLQAVLNDAEEKQINNSAVKQWLDELTHTVFDADDLLDEINTDALRCKIEGSSQSQTVTDQVMNYPSTHFKWYSKSINSRMHELFERLEHFVLQKNILQLKQGVSNSVWHGTPTSSVVVDESSIYGRDNDKKKLKEFLLLEDGGGSKIGVISIVGMGGIGKTTLAKLLYNDHEVEDNFDLKAWVYISKDFDVCRVTKVILESVTFKSVDTNNLNILQVELQQSLRNRRFLLVLDDIWDGSYVDWNNLMDIFSAGEIGSRIIVTTRDESVAKAMQTSFPIYHLMPLASEDCWSLISKHAFGGYNCSNQSKLEVIGKEIVKKCDGLPLAAVALGGLLRAELLENCWNKILKSNIWDLPNVKVLPALLLSYHHLPSPLKQCFAYCSIFPKNYVLEKKTVVRLWIAEGFVHPSKSEKTMEELADEYFDELVSRSLIHRWLVNDLARYKMHDLINDLATMVSSSYCIRYEDRKLQESVERVRHLSYNKGKYDSLNKFDSLYGLKSLRTFISLPLRLEWLSENQYARFVLSNKVVHDMLPAIRPLRVLCLSHYNNITGMPQNLGNLIHLRYLDLSNTKIQSLPYDTCKLYNLQTLLLSKCWLLTELPEDLGNLINLRHLDISGTNLKFLPAEIGKLQNLQTLSSFIVSKPKDGLEVGELKKFPHLQGKLSISKLQNVTDPFEAFQADLKSKEKVDELSLEWDYGTTFDTQIERLVLEQLQPPTSLKKLTIKSYGGTSFPNWFCSSSFTNMVYLCISNCDHCWSLPPVGQLLNLREVNISGMKSVKIVGAEFYGSSSSSSSFQPFPSLQILRFEDMQEWEEWNLIGDTITDFPSLLHLSLKDCPKLKGTLPIKQSSSTFELSGCPLLFPNPMLKLIENLSINLHSSLRLNCTNFILDLTLSGIPSSASFPRDGLPATLRSLTLRDCENLEFLTRDSLCNYTSLEELEIHNSCHSLTSFILGSLPVLKSLRIRRCEHLKLISVAENATQSLLFLQLLSIHSCPQLELFSMNGFSTPNLTYLAVSMCDKLNSLPEPINIFTGLKGLTIQNLPNLESFANEGLPVNLKSFTLCSPGSSWLRAISEWSLQRLTCLTTLRIGGDDLLNALMKMKVPLLPNSLVSLKIYNLSDVKCLDGKWMQHLTSLENLEIASCRKLESLPEEGLPSSLSVLTINRCPSLEASCNNNGGKEWPKIAHIPCLIINRKVII</sequence>
<evidence type="ECO:0000256" key="2">
    <source>
        <dbReference type="ARBA" id="ARBA00022737"/>
    </source>
</evidence>
<keyword evidence="1" id="KW-0433">Leucine-rich repeat</keyword>
<dbReference type="Gene3D" id="1.10.10.10">
    <property type="entry name" value="Winged helix-like DNA-binding domain superfamily/Winged helix DNA-binding domain"/>
    <property type="match status" value="1"/>
</dbReference>
<protein>
    <submittedName>
        <fullName evidence="10">CC-NBS-LRR resistance protein</fullName>
    </submittedName>
</protein>